<dbReference type="Proteomes" id="UP001157418">
    <property type="component" value="Unassembled WGS sequence"/>
</dbReference>
<proteinExistence type="predicted"/>
<evidence type="ECO:0000313" key="2">
    <source>
        <dbReference type="Proteomes" id="UP001157418"/>
    </source>
</evidence>
<comment type="caution">
    <text evidence="1">The sequence shown here is derived from an EMBL/GenBank/DDBJ whole genome shotgun (WGS) entry which is preliminary data.</text>
</comment>
<sequence length="73" mass="8159">MRFSSTAPLVVPILTRLVPTKSEETQASKTTAIKFLHSRLRCGYSGKLKSLEGTTFESPVVTIIFMFLRRLGI</sequence>
<protein>
    <recommendedName>
        <fullName evidence="3">Secreted protein</fullName>
    </recommendedName>
</protein>
<dbReference type="EMBL" id="CAKMRJ010003334">
    <property type="protein sequence ID" value="CAH1433775.1"/>
    <property type="molecule type" value="Genomic_DNA"/>
</dbReference>
<gene>
    <name evidence="1" type="ORF">LVIROSA_LOCUS20345</name>
</gene>
<evidence type="ECO:0000313" key="1">
    <source>
        <dbReference type="EMBL" id="CAH1433775.1"/>
    </source>
</evidence>
<name>A0AAU9N5A0_9ASTR</name>
<accession>A0AAU9N5A0</accession>
<evidence type="ECO:0008006" key="3">
    <source>
        <dbReference type="Google" id="ProtNLM"/>
    </source>
</evidence>
<keyword evidence="2" id="KW-1185">Reference proteome</keyword>
<organism evidence="1 2">
    <name type="scientific">Lactuca virosa</name>
    <dbReference type="NCBI Taxonomy" id="75947"/>
    <lineage>
        <taxon>Eukaryota</taxon>
        <taxon>Viridiplantae</taxon>
        <taxon>Streptophyta</taxon>
        <taxon>Embryophyta</taxon>
        <taxon>Tracheophyta</taxon>
        <taxon>Spermatophyta</taxon>
        <taxon>Magnoliopsida</taxon>
        <taxon>eudicotyledons</taxon>
        <taxon>Gunneridae</taxon>
        <taxon>Pentapetalae</taxon>
        <taxon>asterids</taxon>
        <taxon>campanulids</taxon>
        <taxon>Asterales</taxon>
        <taxon>Asteraceae</taxon>
        <taxon>Cichorioideae</taxon>
        <taxon>Cichorieae</taxon>
        <taxon>Lactucinae</taxon>
        <taxon>Lactuca</taxon>
    </lineage>
</organism>
<reference evidence="1 2" key="1">
    <citation type="submission" date="2022-01" db="EMBL/GenBank/DDBJ databases">
        <authorList>
            <person name="Xiong W."/>
            <person name="Schranz E."/>
        </authorList>
    </citation>
    <scope>NUCLEOTIDE SEQUENCE [LARGE SCALE GENOMIC DNA]</scope>
</reference>
<dbReference type="AlphaFoldDB" id="A0AAU9N5A0"/>